<reference evidence="2" key="2">
    <citation type="submission" date="2019-10" db="EMBL/GenBank/DDBJ databases">
        <title>Conservation and host-specific expression of non-tandemly repeated heterogenous ribosome RNA gene in arbuscular mycorrhizal fungi.</title>
        <authorList>
            <person name="Maeda T."/>
            <person name="Kobayashi Y."/>
            <person name="Nakagawa T."/>
            <person name="Ezawa T."/>
            <person name="Yamaguchi K."/>
            <person name="Bino T."/>
            <person name="Nishimoto Y."/>
            <person name="Shigenobu S."/>
            <person name="Kawaguchi M."/>
        </authorList>
    </citation>
    <scope>NUCLEOTIDE SEQUENCE</scope>
    <source>
        <strain evidence="2">HR1</strain>
    </source>
</reference>
<dbReference type="AlphaFoldDB" id="A0A2Z6Q5I5"/>
<evidence type="ECO:0000313" key="3">
    <source>
        <dbReference type="Proteomes" id="UP000247702"/>
    </source>
</evidence>
<accession>A0A2Z6Q5I5</accession>
<protein>
    <submittedName>
        <fullName evidence="1">Uncharacterized protein</fullName>
    </submittedName>
</protein>
<keyword evidence="3" id="KW-1185">Reference proteome</keyword>
<dbReference type="EMBL" id="BEXD01000210">
    <property type="protein sequence ID" value="GBB85307.1"/>
    <property type="molecule type" value="Genomic_DNA"/>
</dbReference>
<dbReference type="Proteomes" id="UP000247702">
    <property type="component" value="Unassembled WGS sequence"/>
</dbReference>
<sequence>MNPERFKRYILTNHVFVPPLLYHFLNRANFSALLLLRNVQVLANQLRGSERLAGIDLMNRNVKREAYRLRFYNRLLIDLAMNIIWQYLPSFQRNQFIRLANNVNNINQNRVLRIRPIDNTATLDRIARINNRQITNNYFEQSFFDGTNFNDDRSLESLILPAGFQ</sequence>
<evidence type="ECO:0000313" key="2">
    <source>
        <dbReference type="EMBL" id="GES87743.1"/>
    </source>
</evidence>
<dbReference type="Proteomes" id="UP000615446">
    <property type="component" value="Unassembled WGS sequence"/>
</dbReference>
<organism evidence="1 3">
    <name type="scientific">Rhizophagus clarus</name>
    <dbReference type="NCBI Taxonomy" id="94130"/>
    <lineage>
        <taxon>Eukaryota</taxon>
        <taxon>Fungi</taxon>
        <taxon>Fungi incertae sedis</taxon>
        <taxon>Mucoromycota</taxon>
        <taxon>Glomeromycotina</taxon>
        <taxon>Glomeromycetes</taxon>
        <taxon>Glomerales</taxon>
        <taxon>Glomeraceae</taxon>
        <taxon>Rhizophagus</taxon>
    </lineage>
</organism>
<name>A0A2Z6Q5I5_9GLOM</name>
<dbReference type="EMBL" id="BLAL01000169">
    <property type="protein sequence ID" value="GES87743.1"/>
    <property type="molecule type" value="Genomic_DNA"/>
</dbReference>
<evidence type="ECO:0000313" key="1">
    <source>
        <dbReference type="EMBL" id="GBB85307.1"/>
    </source>
</evidence>
<comment type="caution">
    <text evidence="1">The sequence shown here is derived from an EMBL/GenBank/DDBJ whole genome shotgun (WGS) entry which is preliminary data.</text>
</comment>
<proteinExistence type="predicted"/>
<gene>
    <name evidence="2" type="ORF">RCL2_001472700</name>
    <name evidence="1" type="ORF">RclHR1_11870008</name>
</gene>
<reference evidence="1 3" key="1">
    <citation type="submission" date="2017-11" db="EMBL/GenBank/DDBJ databases">
        <title>The genome of Rhizophagus clarus HR1 reveals common genetic basis of auxotrophy among arbuscular mycorrhizal fungi.</title>
        <authorList>
            <person name="Kobayashi Y."/>
        </authorList>
    </citation>
    <scope>NUCLEOTIDE SEQUENCE [LARGE SCALE GENOMIC DNA]</scope>
    <source>
        <strain evidence="1 3">HR1</strain>
    </source>
</reference>
<dbReference type="OrthoDB" id="2403497at2759"/>